<feature type="compositionally biased region" description="Pro residues" evidence="1">
    <location>
        <begin position="421"/>
        <end position="436"/>
    </location>
</feature>
<dbReference type="GO" id="GO:0001164">
    <property type="term" value="F:RNA polymerase I core promoter sequence-specific DNA binding"/>
    <property type="evidence" value="ECO:0007669"/>
    <property type="project" value="TreeGrafter"/>
</dbReference>
<gene>
    <name evidence="3" type="ORF">PISL3812_03799</name>
</gene>
<evidence type="ECO:0000259" key="2">
    <source>
        <dbReference type="Pfam" id="PF15463"/>
    </source>
</evidence>
<feature type="region of interest" description="Disordered" evidence="1">
    <location>
        <begin position="413"/>
        <end position="442"/>
    </location>
</feature>
<reference evidence="3 4" key="1">
    <citation type="submission" date="2015-04" db="EMBL/GenBank/DDBJ databases">
        <authorList>
            <person name="Syromyatnikov M.Y."/>
            <person name="Popov V.N."/>
        </authorList>
    </citation>
    <scope>NUCLEOTIDE SEQUENCE [LARGE SCALE GENOMIC DNA]</scope>
    <source>
        <strain evidence="3">WF-38-12</strain>
    </source>
</reference>
<feature type="compositionally biased region" description="Polar residues" evidence="1">
    <location>
        <begin position="260"/>
        <end position="272"/>
    </location>
</feature>
<dbReference type="GO" id="GO:0017025">
    <property type="term" value="F:TBP-class protein binding"/>
    <property type="evidence" value="ECO:0007669"/>
    <property type="project" value="TreeGrafter"/>
</dbReference>
<feature type="compositionally biased region" description="Polar residues" evidence="1">
    <location>
        <begin position="283"/>
        <end position="292"/>
    </location>
</feature>
<dbReference type="InterPro" id="IPR053029">
    <property type="entry name" value="RNA_pol_I-specific_init_factor"/>
</dbReference>
<proteinExistence type="predicted"/>
<dbReference type="EMBL" id="CVMT01000003">
    <property type="protein sequence ID" value="CRG86787.1"/>
    <property type="molecule type" value="Genomic_DNA"/>
</dbReference>
<dbReference type="PANTHER" id="PTHR28244:SF1">
    <property type="entry name" value="RNA POLYMERASE I-SPECIFIC TRANSCRIPTION INITIATION FACTOR RRN11"/>
    <property type="match status" value="1"/>
</dbReference>
<keyword evidence="4" id="KW-1185">Reference proteome</keyword>
<protein>
    <recommendedName>
        <fullName evidence="2">Extracellular mutant protein 11 C-terminal domain-containing protein</fullName>
    </recommendedName>
</protein>
<dbReference type="AlphaFoldDB" id="A0A0U1LTP8"/>
<accession>A0A0U1LTP8</accession>
<evidence type="ECO:0000256" key="1">
    <source>
        <dbReference type="SAM" id="MobiDB-lite"/>
    </source>
</evidence>
<dbReference type="PANTHER" id="PTHR28244">
    <property type="entry name" value="RNA POLYMERASE I-SPECIFIC TRANSCRIPTION INITIATION FACTOR RRN11"/>
    <property type="match status" value="1"/>
</dbReference>
<name>A0A0U1LTP8_TALIS</name>
<dbReference type="STRING" id="28573.A0A0U1LTP8"/>
<dbReference type="InterPro" id="IPR029178">
    <property type="entry name" value="Ecm11_C"/>
</dbReference>
<dbReference type="OrthoDB" id="2159786at2759"/>
<feature type="compositionally biased region" description="Polar residues" evidence="1">
    <location>
        <begin position="366"/>
        <end position="378"/>
    </location>
</feature>
<organism evidence="3 4">
    <name type="scientific">Talaromyces islandicus</name>
    <name type="common">Penicillium islandicum</name>
    <dbReference type="NCBI Taxonomy" id="28573"/>
    <lineage>
        <taxon>Eukaryota</taxon>
        <taxon>Fungi</taxon>
        <taxon>Dikarya</taxon>
        <taxon>Ascomycota</taxon>
        <taxon>Pezizomycotina</taxon>
        <taxon>Eurotiomycetes</taxon>
        <taxon>Eurotiomycetidae</taxon>
        <taxon>Eurotiales</taxon>
        <taxon>Trichocomaceae</taxon>
        <taxon>Talaromyces</taxon>
        <taxon>Talaromyces sect. Islandici</taxon>
    </lineage>
</organism>
<feature type="region of interest" description="Disordered" evidence="1">
    <location>
        <begin position="182"/>
        <end position="332"/>
    </location>
</feature>
<feature type="domain" description="Extracellular mutant protein 11 C-terminal" evidence="2">
    <location>
        <begin position="398"/>
        <end position="537"/>
    </location>
</feature>
<dbReference type="Pfam" id="PF15463">
    <property type="entry name" value="ECM11"/>
    <property type="match status" value="1"/>
</dbReference>
<sequence>MGVGEYIHAKEGDHRQHFQQSNTDQLFKLQQQQQQQVRQSKGIFGGGSQYSRFSRPLSWQHEAYTQQLQLQQQQEEEEEAAANYKSVFDTDAEGVDDSTITVTSVAAGNDHGFELFGNRHVTSINWNDSVPSESDQSLRPAEDQVELDLEFGKHSPISVIGDGEANARKKVTDTLDWVRYQASPQQSTTDDEDNNVPPKRKSLVGRSDHSRIPMASSRMALYRSDSDPVPRFSGAMNKEEESKRGPMATAAPSSHRHNFSRSLATTPNNRFNFKTERPYERLIQTQQQSPTRRASGPRPQPERQSSSKSTGLFKRDQAKRGRGSPSFNYYDSFLDNNIRSTLNASDDERLEDDTLSIDMKSPLPKDTQQQQKVPRTITTPAAALSYSDFDQDRKFESDYPDEILQQMQYSQLEKESFDHTPTPPAIATPKKPPAPPADDAKTASEKLSFVLHSLPIEEDRHRYLSSMTMSEWEEFGDELIGRLGDMMSKIKDARHARRKTTALFEAEIKRRNDVVQKNDRELDRKLADMKQGGIGVLKGLKPK</sequence>
<evidence type="ECO:0000313" key="4">
    <source>
        <dbReference type="Proteomes" id="UP000054383"/>
    </source>
</evidence>
<dbReference type="Proteomes" id="UP000054383">
    <property type="component" value="Unassembled WGS sequence"/>
</dbReference>
<dbReference type="GO" id="GO:0070860">
    <property type="term" value="C:RNA polymerase I core factor complex"/>
    <property type="evidence" value="ECO:0007669"/>
    <property type="project" value="TreeGrafter"/>
</dbReference>
<evidence type="ECO:0000313" key="3">
    <source>
        <dbReference type="EMBL" id="CRG86787.1"/>
    </source>
</evidence>
<dbReference type="GO" id="GO:0042790">
    <property type="term" value="P:nucleolar large rRNA transcription by RNA polymerase I"/>
    <property type="evidence" value="ECO:0007669"/>
    <property type="project" value="TreeGrafter"/>
</dbReference>
<dbReference type="OMA" id="NITDWES"/>
<feature type="region of interest" description="Disordered" evidence="1">
    <location>
        <begin position="355"/>
        <end position="378"/>
    </location>
</feature>